<dbReference type="FunFam" id="3.50.50.60:FF:000159">
    <property type="entry name" value="Dimethylaniline monooxygenase [N-oxide-forming]"/>
    <property type="match status" value="1"/>
</dbReference>
<evidence type="ECO:0000256" key="17">
    <source>
        <dbReference type="ARBA" id="ARBA00049443"/>
    </source>
</evidence>
<evidence type="ECO:0000256" key="20">
    <source>
        <dbReference type="SAM" id="Phobius"/>
    </source>
</evidence>
<dbReference type="InterPro" id="IPR050346">
    <property type="entry name" value="FMO-like"/>
</dbReference>
<dbReference type="InterPro" id="IPR020946">
    <property type="entry name" value="Flavin_mOase-like"/>
</dbReference>
<proteinExistence type="inferred from homology"/>
<evidence type="ECO:0000256" key="1">
    <source>
        <dbReference type="ARBA" id="ARBA00001974"/>
    </source>
</evidence>
<protein>
    <recommendedName>
        <fullName evidence="19">Flavin-containing monooxygenase</fullName>
        <ecNumber evidence="19">1.-.-.-</ecNumber>
    </recommendedName>
</protein>
<dbReference type="GO" id="GO:0050660">
    <property type="term" value="F:flavin adenine dinucleotide binding"/>
    <property type="evidence" value="ECO:0007669"/>
    <property type="project" value="InterPro"/>
</dbReference>
<sequence>MTVKKIAIIGAGVSGLGAIKSCLEEGLEPTCFEESFDIGGVWRYEEKSETGKPSIYQSVTTNSSKEMTSFSDYPFPDHYPNFLHNSKMMDYVRMYAKHFDLLKYIHFLSKVSSIRKCSDFSSTGQWNVVVEVDGKQETYIFDGIMICNGHYSDPHLPLECFPGIKKFTGSYFHNHEYKNPEKFKGKRVLVIGLGNTGADVSSELSHVAQQVFLSTRRGSWIWYRVWDNGNPLDTVLFTHFKTIIKKCLNNSIINKLAEDELNTRFDHAVNGLLPLHRFLNHQPTFSDDLPSHIIAGRLLVKANVKEFTETTAIFEDDTEESIDVVIFATGYTFSFPFLDNDSTVLDSQQSLFKYVFPPQLEKPTLAFIGIIQPVGATIPTSEMQSRWATRVFKGLNKLPSMSDMMTEIKWMENDLKNNLRDERRVQYIEYMDEIALEIGVKPSVLSLFFSDPKLALNIFFGPCTPYQYRLQGPGKWAGAREAILTQRERIIKPLRTRTVSDDQLPFSVPFWLLSISMGLLVVLILVLF</sequence>
<keyword evidence="6 18" id="KW-0256">Endoplasmic reticulum</keyword>
<dbReference type="PRINTS" id="PR00370">
    <property type="entry name" value="FMOXYGENASE"/>
</dbReference>
<dbReference type="Proteomes" id="UP000007648">
    <property type="component" value="Unassembled WGS sequence"/>
</dbReference>
<dbReference type="InterPro" id="IPR000960">
    <property type="entry name" value="Flavin_mOase"/>
</dbReference>
<keyword evidence="5 20" id="KW-0812">Transmembrane</keyword>
<name>G3X0N4_SARHA</name>
<keyword evidence="7 18" id="KW-0274">FAD</keyword>
<keyword evidence="12 18" id="KW-0472">Membrane</keyword>
<evidence type="ECO:0000256" key="7">
    <source>
        <dbReference type="ARBA" id="ARBA00022827"/>
    </source>
</evidence>
<evidence type="ECO:0000256" key="2">
    <source>
        <dbReference type="ARBA" id="ARBA00004389"/>
    </source>
</evidence>
<evidence type="ECO:0000256" key="6">
    <source>
        <dbReference type="ARBA" id="ARBA00022824"/>
    </source>
</evidence>
<gene>
    <name evidence="21" type="primary">LOC100933832</name>
</gene>
<comment type="catalytic activity">
    <reaction evidence="16">
        <text>trimethylamine + NADPH + O2 = trimethylamine N-oxide + NADP(+) + H2O</text>
        <dbReference type="Rhea" id="RHEA:31979"/>
        <dbReference type="ChEBI" id="CHEBI:15377"/>
        <dbReference type="ChEBI" id="CHEBI:15379"/>
        <dbReference type="ChEBI" id="CHEBI:15724"/>
        <dbReference type="ChEBI" id="CHEBI:57783"/>
        <dbReference type="ChEBI" id="CHEBI:58349"/>
        <dbReference type="ChEBI" id="CHEBI:58389"/>
        <dbReference type="EC" id="1.14.13.148"/>
    </reaction>
    <physiologicalReaction direction="left-to-right" evidence="16">
        <dbReference type="Rhea" id="RHEA:31980"/>
    </physiologicalReaction>
</comment>
<evidence type="ECO:0000256" key="4">
    <source>
        <dbReference type="ARBA" id="ARBA00022630"/>
    </source>
</evidence>
<evidence type="ECO:0000256" key="3">
    <source>
        <dbReference type="ARBA" id="ARBA00009183"/>
    </source>
</evidence>
<evidence type="ECO:0000256" key="15">
    <source>
        <dbReference type="ARBA" id="ARBA00048041"/>
    </source>
</evidence>
<dbReference type="GO" id="GO:0034899">
    <property type="term" value="F:trimethylamine monooxygenase activity"/>
    <property type="evidence" value="ECO:0007669"/>
    <property type="project" value="UniProtKB-EC"/>
</dbReference>
<dbReference type="Gene3D" id="3.50.50.60">
    <property type="entry name" value="FAD/NAD(P)-binding domain"/>
    <property type="match status" value="1"/>
</dbReference>
<evidence type="ECO:0000256" key="19">
    <source>
        <dbReference type="RuleBase" id="RU361177"/>
    </source>
</evidence>
<feature type="transmembrane region" description="Helical" evidence="20">
    <location>
        <begin position="508"/>
        <end position="527"/>
    </location>
</feature>
<accession>G3X0N4</accession>
<comment type="subcellular location">
    <subcellularLocation>
        <location evidence="2">Endoplasmic reticulum membrane</location>
        <topology evidence="2">Single-pass membrane protein</topology>
    </subcellularLocation>
</comment>
<comment type="similarity">
    <text evidence="3 18 19">Belongs to the FMO family.</text>
</comment>
<dbReference type="GO" id="GO:0047822">
    <property type="term" value="F:hypotaurine monooxygenase activity"/>
    <property type="evidence" value="ECO:0007669"/>
    <property type="project" value="RHEA"/>
</dbReference>
<reference evidence="21" key="3">
    <citation type="submission" date="2025-09" db="UniProtKB">
        <authorList>
            <consortium name="Ensembl"/>
        </authorList>
    </citation>
    <scope>IDENTIFICATION</scope>
</reference>
<comment type="catalytic activity">
    <reaction evidence="14">
        <text>hypotaurine + NADH + O2 + H(+) = taurine + NAD(+) + H2O</text>
        <dbReference type="Rhea" id="RHEA:74111"/>
        <dbReference type="ChEBI" id="CHEBI:15377"/>
        <dbReference type="ChEBI" id="CHEBI:15378"/>
        <dbReference type="ChEBI" id="CHEBI:15379"/>
        <dbReference type="ChEBI" id="CHEBI:57540"/>
        <dbReference type="ChEBI" id="CHEBI:57853"/>
        <dbReference type="ChEBI" id="CHEBI:57945"/>
        <dbReference type="ChEBI" id="CHEBI:507393"/>
        <dbReference type="EC" id="1.14.13.8"/>
    </reaction>
    <physiologicalReaction direction="left-to-right" evidence="14">
        <dbReference type="Rhea" id="RHEA:74112"/>
    </physiologicalReaction>
</comment>
<dbReference type="GO" id="GO:0050661">
    <property type="term" value="F:NADP binding"/>
    <property type="evidence" value="ECO:0007669"/>
    <property type="project" value="InterPro"/>
</dbReference>
<reference evidence="21" key="2">
    <citation type="submission" date="2025-08" db="UniProtKB">
        <authorList>
            <consortium name="Ensembl"/>
        </authorList>
    </citation>
    <scope>IDENTIFICATION</scope>
</reference>
<dbReference type="GO" id="GO:0004499">
    <property type="term" value="F:N,N-dimethylaniline monooxygenase activity"/>
    <property type="evidence" value="ECO:0007669"/>
    <property type="project" value="UniProtKB-UniRule"/>
</dbReference>
<keyword evidence="9 20" id="KW-1133">Transmembrane helix</keyword>
<dbReference type="InterPro" id="IPR002253">
    <property type="entry name" value="Flavin_mOase_1"/>
</dbReference>
<keyword evidence="11 18" id="KW-0503">Monooxygenase</keyword>
<evidence type="ECO:0000256" key="5">
    <source>
        <dbReference type="ARBA" id="ARBA00022692"/>
    </source>
</evidence>
<organism evidence="21 22">
    <name type="scientific">Sarcophilus harrisii</name>
    <name type="common">Tasmanian devil</name>
    <name type="synonym">Sarcophilus laniarius</name>
    <dbReference type="NCBI Taxonomy" id="9305"/>
    <lineage>
        <taxon>Eukaryota</taxon>
        <taxon>Metazoa</taxon>
        <taxon>Chordata</taxon>
        <taxon>Craniata</taxon>
        <taxon>Vertebrata</taxon>
        <taxon>Euteleostomi</taxon>
        <taxon>Mammalia</taxon>
        <taxon>Metatheria</taxon>
        <taxon>Dasyuromorphia</taxon>
        <taxon>Dasyuridae</taxon>
        <taxon>Sarcophilus</taxon>
    </lineage>
</organism>
<dbReference type="EC" id="1.-.-.-" evidence="19"/>
<evidence type="ECO:0000313" key="21">
    <source>
        <dbReference type="Ensembl" id="ENSSHAP00000021239.2"/>
    </source>
</evidence>
<comment type="catalytic activity">
    <reaction evidence="15">
        <text>hypotaurine + NADPH + O2 + H(+) = taurine + NADP(+) + H2O</text>
        <dbReference type="Rhea" id="RHEA:69819"/>
        <dbReference type="ChEBI" id="CHEBI:15377"/>
        <dbReference type="ChEBI" id="CHEBI:15378"/>
        <dbReference type="ChEBI" id="CHEBI:15379"/>
        <dbReference type="ChEBI" id="CHEBI:57783"/>
        <dbReference type="ChEBI" id="CHEBI:57853"/>
        <dbReference type="ChEBI" id="CHEBI:58349"/>
        <dbReference type="ChEBI" id="CHEBI:507393"/>
        <dbReference type="EC" id="1.14.13.8"/>
    </reaction>
    <physiologicalReaction direction="left-to-right" evidence="15">
        <dbReference type="Rhea" id="RHEA:69820"/>
    </physiologicalReaction>
</comment>
<dbReference type="PIRSF" id="PIRSF000332">
    <property type="entry name" value="FMO"/>
    <property type="match status" value="1"/>
</dbReference>
<evidence type="ECO:0000256" key="14">
    <source>
        <dbReference type="ARBA" id="ARBA00047338"/>
    </source>
</evidence>
<dbReference type="AlphaFoldDB" id="G3X0N4"/>
<dbReference type="InterPro" id="IPR036188">
    <property type="entry name" value="FAD/NAD-bd_sf"/>
</dbReference>
<evidence type="ECO:0000313" key="22">
    <source>
        <dbReference type="Proteomes" id="UP000007648"/>
    </source>
</evidence>
<evidence type="ECO:0000256" key="9">
    <source>
        <dbReference type="ARBA" id="ARBA00022989"/>
    </source>
</evidence>
<keyword evidence="22" id="KW-1185">Reference proteome</keyword>
<dbReference type="Pfam" id="PF00743">
    <property type="entry name" value="FMO-like"/>
    <property type="match status" value="1"/>
</dbReference>
<dbReference type="PANTHER" id="PTHR23023">
    <property type="entry name" value="DIMETHYLANILINE MONOOXYGENASE"/>
    <property type="match status" value="1"/>
</dbReference>
<comment type="cofactor">
    <cofactor evidence="1 18 19">
        <name>FAD</name>
        <dbReference type="ChEBI" id="CHEBI:57692"/>
    </cofactor>
</comment>
<dbReference type="InParanoid" id="G3X0N4"/>
<evidence type="ECO:0000256" key="12">
    <source>
        <dbReference type="ARBA" id="ARBA00023136"/>
    </source>
</evidence>
<keyword evidence="4 18" id="KW-0285">Flavoprotein</keyword>
<dbReference type="PRINTS" id="PR01121">
    <property type="entry name" value="FMOXYGENASE1"/>
</dbReference>
<dbReference type="eggNOG" id="KOG1399">
    <property type="taxonomic scope" value="Eukaryota"/>
</dbReference>
<dbReference type="Ensembl" id="ENSSHAT00000021411.2">
    <property type="protein sequence ID" value="ENSSHAP00000021239.2"/>
    <property type="gene ID" value="ENSSHAG00000018004.2"/>
</dbReference>
<evidence type="ECO:0000256" key="8">
    <source>
        <dbReference type="ARBA" id="ARBA00022857"/>
    </source>
</evidence>
<evidence type="ECO:0000256" key="18">
    <source>
        <dbReference type="PIRNR" id="PIRNR000332"/>
    </source>
</evidence>
<keyword evidence="8 18" id="KW-0521">NADP</keyword>
<comment type="function">
    <text evidence="13">Broad spectrum monooxygenase that catalyzes the oxygenation of a wide variety of nitrogen- and sulfur-containing compounds including xenobiotics. Catalyzes the S-oxygenation of hypotaurine to produce taurine, an organic osmolyte involved in cell volume regulation as well as a variety of cytoprotective and developmental processes. In vitro, catalyzes the N-oxygenation of trimethylamine (TMA) to produce trimethylamine N-oxide (TMAO) and could therefore participate to the detoxification of this compound that is generated by the action of gut microbiota from dietary precursors such as choline, choline containing compounds, betaine or L-carnitine.</text>
</comment>
<evidence type="ECO:0000256" key="10">
    <source>
        <dbReference type="ARBA" id="ARBA00023002"/>
    </source>
</evidence>
<reference evidence="21 22" key="1">
    <citation type="journal article" date="2011" name="Proc. Natl. Acad. Sci. U.S.A.">
        <title>Genetic diversity and population structure of the endangered marsupial Sarcophilus harrisii (Tasmanian devil).</title>
        <authorList>
            <person name="Miller W."/>
            <person name="Hayes V.M."/>
            <person name="Ratan A."/>
            <person name="Petersen D.C."/>
            <person name="Wittekindt N.E."/>
            <person name="Miller J."/>
            <person name="Walenz B."/>
            <person name="Knight J."/>
            <person name="Qi J."/>
            <person name="Zhao F."/>
            <person name="Wang Q."/>
            <person name="Bedoya-Reina O.C."/>
            <person name="Katiyar N."/>
            <person name="Tomsho L.P."/>
            <person name="Kasson L.M."/>
            <person name="Hardie R.A."/>
            <person name="Woodbridge P."/>
            <person name="Tindall E.A."/>
            <person name="Bertelsen M.F."/>
            <person name="Dixon D."/>
            <person name="Pyecroft S."/>
            <person name="Helgen K.M."/>
            <person name="Lesk A.M."/>
            <person name="Pringle T.H."/>
            <person name="Patterson N."/>
            <person name="Zhang Y."/>
            <person name="Kreiss A."/>
            <person name="Woods G.M."/>
            <person name="Jones M.E."/>
            <person name="Schuster S.C."/>
        </authorList>
    </citation>
    <scope>NUCLEOTIDE SEQUENCE [LARGE SCALE GENOMIC DNA]</scope>
</reference>
<comment type="catalytic activity">
    <reaction evidence="17">
        <text>N,N-dimethylaniline + NADPH + O2 + H(+) = N,N-dimethylaniline N-oxide + NADP(+) + H2O</text>
        <dbReference type="Rhea" id="RHEA:24468"/>
        <dbReference type="ChEBI" id="CHEBI:15377"/>
        <dbReference type="ChEBI" id="CHEBI:15378"/>
        <dbReference type="ChEBI" id="CHEBI:15379"/>
        <dbReference type="ChEBI" id="CHEBI:16269"/>
        <dbReference type="ChEBI" id="CHEBI:17735"/>
        <dbReference type="ChEBI" id="CHEBI:57783"/>
        <dbReference type="ChEBI" id="CHEBI:58349"/>
        <dbReference type="EC" id="1.14.13.8"/>
    </reaction>
    <physiologicalReaction direction="left-to-right" evidence="17">
        <dbReference type="Rhea" id="RHEA:24469"/>
    </physiologicalReaction>
</comment>
<dbReference type="GeneTree" id="ENSGT00940000162904"/>
<evidence type="ECO:0000256" key="11">
    <source>
        <dbReference type="ARBA" id="ARBA00023033"/>
    </source>
</evidence>
<evidence type="ECO:0000256" key="16">
    <source>
        <dbReference type="ARBA" id="ARBA00048088"/>
    </source>
</evidence>
<dbReference type="SUPFAM" id="SSF51905">
    <property type="entry name" value="FAD/NAD(P)-binding domain"/>
    <property type="match status" value="2"/>
</dbReference>
<evidence type="ECO:0000256" key="13">
    <source>
        <dbReference type="ARBA" id="ARBA00045957"/>
    </source>
</evidence>
<keyword evidence="10 18" id="KW-0560">Oxidoreductase</keyword>
<dbReference type="GO" id="GO:0005789">
    <property type="term" value="C:endoplasmic reticulum membrane"/>
    <property type="evidence" value="ECO:0007669"/>
    <property type="project" value="UniProtKB-SubCell"/>
</dbReference>